<comment type="subcellular location">
    <subcellularLocation>
        <location evidence="1">Membrane</location>
        <topology evidence="1">Multi-pass membrane protein</topology>
    </subcellularLocation>
</comment>
<dbReference type="Gene3D" id="3.40.50.2300">
    <property type="match status" value="2"/>
</dbReference>
<reference evidence="9" key="1">
    <citation type="submission" date="2025-08" db="UniProtKB">
        <authorList>
            <consortium name="RefSeq"/>
        </authorList>
    </citation>
    <scope>IDENTIFICATION</scope>
    <source>
        <tissue evidence="9">Liver</tissue>
    </source>
</reference>
<dbReference type="Proteomes" id="UP000695026">
    <property type="component" value="Unplaced"/>
</dbReference>
<keyword evidence="8" id="KW-1185">Reference proteome</keyword>
<dbReference type="OMA" id="YEARRIC"/>
<dbReference type="PRINTS" id="PR00248">
    <property type="entry name" value="GPCRMGR"/>
</dbReference>
<dbReference type="InterPro" id="IPR001828">
    <property type="entry name" value="ANF_lig-bd_rcpt"/>
</dbReference>
<dbReference type="KEGG" id="pbi:112542997"/>
<gene>
    <name evidence="9" type="primary">LOC112542997</name>
</gene>
<dbReference type="InterPro" id="IPR000337">
    <property type="entry name" value="GPCR_3"/>
</dbReference>
<evidence type="ECO:0000256" key="1">
    <source>
        <dbReference type="ARBA" id="ARBA00004141"/>
    </source>
</evidence>
<dbReference type="SUPFAM" id="SSF53822">
    <property type="entry name" value="Periplasmic binding protein-like I"/>
    <property type="match status" value="1"/>
</dbReference>
<dbReference type="PANTHER" id="PTHR24061:SF599">
    <property type="entry name" value="G-PROTEIN COUPLED RECEPTORS FAMILY 3 PROFILE DOMAIN-CONTAINING PROTEIN"/>
    <property type="match status" value="1"/>
</dbReference>
<proteinExistence type="predicted"/>
<accession>A0A9F5N7D3</accession>
<keyword evidence="6" id="KW-0325">Glycoprotein</keyword>
<evidence type="ECO:0000313" key="8">
    <source>
        <dbReference type="Proteomes" id="UP000695026"/>
    </source>
</evidence>
<dbReference type="AlphaFoldDB" id="A0A9F5N7D3"/>
<evidence type="ECO:0000256" key="3">
    <source>
        <dbReference type="ARBA" id="ARBA00022989"/>
    </source>
</evidence>
<dbReference type="PANTHER" id="PTHR24061">
    <property type="entry name" value="CALCIUM-SENSING RECEPTOR-RELATED"/>
    <property type="match status" value="1"/>
</dbReference>
<sequence>MLALQFAIETINESPRILPNATLGFHVLNSNFQVKWTYLASVELLSTRGMFIPNYKCDVQSNIAAVIGGPNADVCLFMGPILSIYKIPQLAYGSSPVMSDRNQRVFLRQIFPDNKQQYKGILQLLLYFQWTWIGVIFIHDESGERFAENELPMFAQAGICFDFIEKFPQQKFSNEISEMVAEGEKSTRIIMKATANVVLVHGEIQTMVVLRIMIYMAEFEENVIKPTVWIFVAQMDFTSMSFQRSWPLDFIHGALSFAVHSKEVLGFHQFLQHRKLTSKEEDGFSRDFWKEAFQCSFSNAAGETMAEELCTGEESLEHLPGLIFEMSMTSHSYSIYNAVHVVAEALHAMHSSTVKQGARRDKQIQQLLKQQPWQVVS</sequence>
<dbReference type="GO" id="GO:0005886">
    <property type="term" value="C:plasma membrane"/>
    <property type="evidence" value="ECO:0007669"/>
    <property type="project" value="TreeGrafter"/>
</dbReference>
<keyword evidence="3" id="KW-1133">Transmembrane helix</keyword>
<organism evidence="8 9">
    <name type="scientific">Python bivittatus</name>
    <name type="common">Burmese python</name>
    <name type="synonym">Python molurus bivittatus</name>
    <dbReference type="NCBI Taxonomy" id="176946"/>
    <lineage>
        <taxon>Eukaryota</taxon>
        <taxon>Metazoa</taxon>
        <taxon>Chordata</taxon>
        <taxon>Craniata</taxon>
        <taxon>Vertebrata</taxon>
        <taxon>Euteleostomi</taxon>
        <taxon>Lepidosauria</taxon>
        <taxon>Squamata</taxon>
        <taxon>Bifurcata</taxon>
        <taxon>Unidentata</taxon>
        <taxon>Episquamata</taxon>
        <taxon>Toxicofera</taxon>
        <taxon>Serpentes</taxon>
        <taxon>Henophidia</taxon>
        <taxon>Pythonidae</taxon>
        <taxon>Python</taxon>
    </lineage>
</organism>
<evidence type="ECO:0000256" key="5">
    <source>
        <dbReference type="ARBA" id="ARBA00023170"/>
    </source>
</evidence>
<dbReference type="InterPro" id="IPR000068">
    <property type="entry name" value="GPCR_3_Ca_sens_rcpt-rel"/>
</dbReference>
<dbReference type="RefSeq" id="XP_025032813.1">
    <property type="nucleotide sequence ID" value="XM_025177045.1"/>
</dbReference>
<evidence type="ECO:0000256" key="2">
    <source>
        <dbReference type="ARBA" id="ARBA00022692"/>
    </source>
</evidence>
<evidence type="ECO:0000256" key="6">
    <source>
        <dbReference type="ARBA" id="ARBA00023180"/>
    </source>
</evidence>
<dbReference type="GeneID" id="112542997"/>
<evidence type="ECO:0000313" key="9">
    <source>
        <dbReference type="RefSeq" id="XP_025032813.1"/>
    </source>
</evidence>
<dbReference type="GO" id="GO:0004930">
    <property type="term" value="F:G protein-coupled receptor activity"/>
    <property type="evidence" value="ECO:0007669"/>
    <property type="project" value="InterPro"/>
</dbReference>
<protein>
    <submittedName>
        <fullName evidence="9">Vomeronasal type-2 receptor 26-like</fullName>
    </submittedName>
</protein>
<name>A0A9F5N7D3_PYTBI</name>
<keyword evidence="2" id="KW-0812">Transmembrane</keyword>
<dbReference type="OrthoDB" id="5984008at2759"/>
<dbReference type="Pfam" id="PF01094">
    <property type="entry name" value="ANF_receptor"/>
    <property type="match status" value="1"/>
</dbReference>
<dbReference type="InterPro" id="IPR028082">
    <property type="entry name" value="Peripla_BP_I"/>
</dbReference>
<evidence type="ECO:0000259" key="7">
    <source>
        <dbReference type="Pfam" id="PF01094"/>
    </source>
</evidence>
<keyword evidence="4" id="KW-0472">Membrane</keyword>
<keyword evidence="5" id="KW-0675">Receptor</keyword>
<evidence type="ECO:0000256" key="4">
    <source>
        <dbReference type="ARBA" id="ARBA00023136"/>
    </source>
</evidence>
<dbReference type="FunFam" id="3.40.50.2300:FF:000024">
    <property type="entry name" value="Vomeronasal 2, receptor 73"/>
    <property type="match status" value="1"/>
</dbReference>
<feature type="domain" description="Receptor ligand binding region" evidence="7">
    <location>
        <begin position="2"/>
        <end position="373"/>
    </location>
</feature>